<dbReference type="PANTHER" id="PTHR18916">
    <property type="entry name" value="DYNACTIN 1-RELATED MICROTUBULE-BINDING"/>
    <property type="match status" value="1"/>
</dbReference>
<dbReference type="AlphaFoldDB" id="A0A8H7VHN2"/>
<keyword evidence="4" id="KW-0677">Repeat</keyword>
<feature type="region of interest" description="Disordered" evidence="8">
    <location>
        <begin position="205"/>
        <end position="224"/>
    </location>
</feature>
<feature type="compositionally biased region" description="Low complexity" evidence="8">
    <location>
        <begin position="230"/>
        <end position="275"/>
    </location>
</feature>
<feature type="compositionally biased region" description="Polar residues" evidence="8">
    <location>
        <begin position="67"/>
        <end position="114"/>
    </location>
</feature>
<proteinExistence type="predicted"/>
<dbReference type="Pfam" id="PF01302">
    <property type="entry name" value="CAP_GLY"/>
    <property type="match status" value="1"/>
</dbReference>
<feature type="region of interest" description="Disordered" evidence="8">
    <location>
        <begin position="229"/>
        <end position="304"/>
    </location>
</feature>
<feature type="region of interest" description="Disordered" evidence="8">
    <location>
        <begin position="1111"/>
        <end position="1137"/>
    </location>
</feature>
<sequence length="1196" mass="135815">MSRIPGANSSGIPPPATTKRLSRQPSLDLRRRKHHPDQAPPPVPALKSSKSSRLSRTSISSYDEVESPTSAVSRYSLSSFGSAGTAMTSPRTSFTTSPKPTIVTTRQRPQSKQPPSAGPISPIQRSNSSNGQLRVGERVAVDSMGIVGTLQFLGTTQFKEGVWAGIQLDIVGTGKNDGSVRGIRYFACPPETGLFVQASKVASLNDGIRSPSPPTQRVGSRAARYVGMTASQLTRSKRSSSSASTTRSAAGVRRSVAAPPASVQSPTPTRRSTSSNNHGTTEKQHHQHDGIPSPAMTPTNHSLHDEFDDEMHEMLTDTPVPANLPSTNEEPIDPHARLERMLGEAISQAPDQAVMRLQQLQVRVEVLEAENKFLKLENAQNKTAEQILERSVVLRKSAHDSKEGGEGGNENSDESYFTLEGHKAIVEEIKQEHEQKRKSWDQEKEHIQSSIKKLEHKVTELEQEQQELKKERDQLQEQVTQIRKEKVAVEHRVQELEQQVTMAEANVAALQASKNVMTTSNFYSDDPGEMRERQMQMEIEMEEVHEKMASLMESMRAKDMFLGTLSEQVEMHRNMAEEREREVRRTKADCDRHQREKERLREEVQELEEKWLQHQNCASQDEYNKLKSELSQAKEHLNRETANVEDYRKRIEQLDQSVEELKKAGMESIELYESSVELHRVDMEAINARLMDEQRKVNSLESEREELRKAGVEAIEAYEATMEELKKEMSSTSDKQTQEREELHNTIAKLKQEIEQLVNARDKSDEVEKIKSVWESERQRLMENIEINAQAIAKEKQQYETLKNEADKLRDQVKQSDKLAKENEKLQEQATRLQGDYEEQRNVSSKYLQDVRAAVESQKKTEGELRRLNEAKEKAERDLQTTQESLNRAEGALTDLRKYGADTDSLTKEREQRGKELTMLRQEIEKLEAQNAMLSKQKQQAELLLSSSGDANAGDSKKQVETLQTENKRLTKEIETLGETHKQVQNECMKLMEEVEKLHSEEPAIPSGLDDCQNDQERIERLQKQLDDAKRQIEVTMVKQNTELRQLKEKQADEERAHQQQLTALNRDIADLESLIESKIFKEADLEEALEKERKQTSRLKNELTDMKQTLKQQQQNNDTLSKSSSSSSSNGPHTDDGPFCEICEVAGHTIYTCKAVLPPSNSNTKNTDTERPYCENCDDYGLHTTIHCPNQNETY</sequence>
<evidence type="ECO:0000256" key="4">
    <source>
        <dbReference type="ARBA" id="ARBA00022737"/>
    </source>
</evidence>
<feature type="compositionally biased region" description="Basic and acidic residues" evidence="8">
    <location>
        <begin position="280"/>
        <end position="289"/>
    </location>
</feature>
<dbReference type="InterPro" id="IPR036859">
    <property type="entry name" value="CAP-Gly_dom_sf"/>
</dbReference>
<evidence type="ECO:0000256" key="5">
    <source>
        <dbReference type="ARBA" id="ARBA00023054"/>
    </source>
</evidence>
<dbReference type="Gene3D" id="6.10.250.3110">
    <property type="match status" value="1"/>
</dbReference>
<protein>
    <recommendedName>
        <fullName evidence="9">CAP-Gly domain-containing protein</fullName>
    </recommendedName>
</protein>
<keyword evidence="5 7" id="KW-0175">Coiled coil</keyword>
<dbReference type="PANTHER" id="PTHR18916:SF93">
    <property type="entry name" value="RESTIN HOMOLOG"/>
    <property type="match status" value="1"/>
</dbReference>
<reference evidence="10 11" key="1">
    <citation type="submission" date="2020-12" db="EMBL/GenBank/DDBJ databases">
        <title>Metabolic potential, ecology and presence of endohyphal bacteria is reflected in genomic diversity of Mucoromycotina.</title>
        <authorList>
            <person name="Muszewska A."/>
            <person name="Okrasinska A."/>
            <person name="Steczkiewicz K."/>
            <person name="Drgas O."/>
            <person name="Orlowska M."/>
            <person name="Perlinska-Lenart U."/>
            <person name="Aleksandrzak-Piekarczyk T."/>
            <person name="Szatraj K."/>
            <person name="Zielenkiewicz U."/>
            <person name="Pilsyk S."/>
            <person name="Malc E."/>
            <person name="Mieczkowski P."/>
            <person name="Kruszewska J.S."/>
            <person name="Biernat P."/>
            <person name="Pawlowska J."/>
        </authorList>
    </citation>
    <scope>NUCLEOTIDE SEQUENCE [LARGE SCALE GENOMIC DNA]</scope>
    <source>
        <strain evidence="10 11">CBS 142.35</strain>
    </source>
</reference>
<feature type="coiled-coil region" evidence="7">
    <location>
        <begin position="419"/>
        <end position="513"/>
    </location>
</feature>
<dbReference type="InterPro" id="IPR032108">
    <property type="entry name" value="CLIP1_ZNF"/>
</dbReference>
<dbReference type="Pfam" id="PF16641">
    <property type="entry name" value="CLIP1_ZNF"/>
    <property type="match status" value="1"/>
</dbReference>
<dbReference type="Proteomes" id="UP000646827">
    <property type="component" value="Unassembled WGS sequence"/>
</dbReference>
<accession>A0A8H7VHN2</accession>
<keyword evidence="3" id="KW-0493">Microtubule</keyword>
<dbReference type="PROSITE" id="PS50245">
    <property type="entry name" value="CAP_GLY_2"/>
    <property type="match status" value="1"/>
</dbReference>
<evidence type="ECO:0000256" key="3">
    <source>
        <dbReference type="ARBA" id="ARBA00022701"/>
    </source>
</evidence>
<organism evidence="10 11">
    <name type="scientific">Circinella minor</name>
    <dbReference type="NCBI Taxonomy" id="1195481"/>
    <lineage>
        <taxon>Eukaryota</taxon>
        <taxon>Fungi</taxon>
        <taxon>Fungi incertae sedis</taxon>
        <taxon>Mucoromycota</taxon>
        <taxon>Mucoromycotina</taxon>
        <taxon>Mucoromycetes</taxon>
        <taxon>Mucorales</taxon>
        <taxon>Lichtheimiaceae</taxon>
        <taxon>Circinella</taxon>
    </lineage>
</organism>
<evidence type="ECO:0000313" key="11">
    <source>
        <dbReference type="Proteomes" id="UP000646827"/>
    </source>
</evidence>
<evidence type="ECO:0000256" key="2">
    <source>
        <dbReference type="ARBA" id="ARBA00022490"/>
    </source>
</evidence>
<dbReference type="EMBL" id="JAEPRB010000188">
    <property type="protein sequence ID" value="KAG2219247.1"/>
    <property type="molecule type" value="Genomic_DNA"/>
</dbReference>
<feature type="domain" description="CAP-Gly" evidence="9">
    <location>
        <begin position="154"/>
        <end position="197"/>
    </location>
</feature>
<keyword evidence="11" id="KW-1185">Reference proteome</keyword>
<feature type="compositionally biased region" description="Low complexity" evidence="8">
    <location>
        <begin position="46"/>
        <end position="61"/>
    </location>
</feature>
<evidence type="ECO:0000256" key="8">
    <source>
        <dbReference type="SAM" id="MobiDB-lite"/>
    </source>
</evidence>
<keyword evidence="2" id="KW-0963">Cytoplasm</keyword>
<evidence type="ECO:0000259" key="9">
    <source>
        <dbReference type="PROSITE" id="PS50245"/>
    </source>
</evidence>
<feature type="compositionally biased region" description="Polar residues" evidence="8">
    <location>
        <begin position="1111"/>
        <end position="1121"/>
    </location>
</feature>
<dbReference type="GO" id="GO:0005874">
    <property type="term" value="C:microtubule"/>
    <property type="evidence" value="ECO:0007669"/>
    <property type="project" value="UniProtKB-KW"/>
</dbReference>
<comment type="subcellular location">
    <subcellularLocation>
        <location evidence="1">Cytoplasm</location>
        <location evidence="1">Cytoskeleton</location>
    </subcellularLocation>
</comment>
<dbReference type="OrthoDB" id="2130750at2759"/>
<evidence type="ECO:0000256" key="1">
    <source>
        <dbReference type="ARBA" id="ARBA00004245"/>
    </source>
</evidence>
<evidence type="ECO:0000256" key="7">
    <source>
        <dbReference type="SAM" id="Coils"/>
    </source>
</evidence>
<name>A0A8H7VHN2_9FUNG</name>
<dbReference type="SUPFAM" id="SSF74924">
    <property type="entry name" value="Cap-Gly domain"/>
    <property type="match status" value="1"/>
</dbReference>
<feature type="region of interest" description="Disordered" evidence="8">
    <location>
        <begin position="1"/>
        <end position="131"/>
    </location>
</feature>
<dbReference type="SMART" id="SM01052">
    <property type="entry name" value="CAP_GLY"/>
    <property type="match status" value="1"/>
</dbReference>
<keyword evidence="6" id="KW-0206">Cytoskeleton</keyword>
<dbReference type="InterPro" id="IPR000938">
    <property type="entry name" value="CAP-Gly_domain"/>
</dbReference>
<dbReference type="Gene3D" id="1.10.287.1490">
    <property type="match status" value="1"/>
</dbReference>
<dbReference type="PROSITE" id="PS00845">
    <property type="entry name" value="CAP_GLY_1"/>
    <property type="match status" value="1"/>
</dbReference>
<dbReference type="Gene3D" id="2.30.30.190">
    <property type="entry name" value="CAP Gly-rich-like domain"/>
    <property type="match status" value="1"/>
</dbReference>
<comment type="caution">
    <text evidence="10">The sequence shown here is derived from an EMBL/GenBank/DDBJ whole genome shotgun (WGS) entry which is preliminary data.</text>
</comment>
<evidence type="ECO:0000256" key="6">
    <source>
        <dbReference type="ARBA" id="ARBA00023212"/>
    </source>
</evidence>
<evidence type="ECO:0000313" key="10">
    <source>
        <dbReference type="EMBL" id="KAG2219247.1"/>
    </source>
</evidence>
<gene>
    <name evidence="10" type="ORF">INT45_009855</name>
</gene>